<dbReference type="OrthoDB" id="9804698at2"/>
<dbReference type="RefSeq" id="WP_052569478.1">
    <property type="nucleotide sequence ID" value="NZ_CP009498.1"/>
</dbReference>
<dbReference type="NCBIfam" id="TIGR03367">
    <property type="entry name" value="queuosine_QueD"/>
    <property type="match status" value="1"/>
</dbReference>
<reference evidence="8 9" key="1">
    <citation type="submission" date="2014-09" db="EMBL/GenBank/DDBJ databases">
        <title>Complete genome sequence of Endomicrobium proavitum.</title>
        <authorList>
            <person name="Zheng H."/>
        </authorList>
    </citation>
    <scope>NUCLEOTIDE SEQUENCE [LARGE SCALE GENOMIC DNA]</scope>
    <source>
        <strain evidence="8 9">Rsa215</strain>
    </source>
</reference>
<dbReference type="PANTHER" id="PTHR12589">
    <property type="entry name" value="PYRUVOYL TETRAHYDROBIOPTERIN SYNTHASE"/>
    <property type="match status" value="1"/>
</dbReference>
<dbReference type="EMBL" id="CP009498">
    <property type="protein sequence ID" value="AKL97384.1"/>
    <property type="molecule type" value="Genomic_DNA"/>
</dbReference>
<evidence type="ECO:0000313" key="9">
    <source>
        <dbReference type="Proteomes" id="UP000035337"/>
    </source>
</evidence>
<accession>A0A0G3WIR0</accession>
<evidence type="ECO:0000256" key="5">
    <source>
        <dbReference type="PIRNR" id="PIRNR006113"/>
    </source>
</evidence>
<dbReference type="InterPro" id="IPR038418">
    <property type="entry name" value="6-PTP_synth/QueD_sf"/>
</dbReference>
<evidence type="ECO:0000256" key="4">
    <source>
        <dbReference type="ARBA" id="ARBA00048807"/>
    </source>
</evidence>
<evidence type="ECO:0000256" key="6">
    <source>
        <dbReference type="PIRSR" id="PIRSR006113-1"/>
    </source>
</evidence>
<dbReference type="Proteomes" id="UP000035337">
    <property type="component" value="Chromosome"/>
</dbReference>
<comment type="similarity">
    <text evidence="2 5">Belongs to the PTPS family. QueD subfamily.</text>
</comment>
<dbReference type="GO" id="GO:0046872">
    <property type="term" value="F:metal ion binding"/>
    <property type="evidence" value="ECO:0007669"/>
    <property type="project" value="UniProtKB-KW"/>
</dbReference>
<feature type="active site" description="Proton acceptor" evidence="6">
    <location>
        <position position="24"/>
    </location>
</feature>
<dbReference type="PIRSF" id="PIRSF006113">
    <property type="entry name" value="PTP_synth"/>
    <property type="match status" value="1"/>
</dbReference>
<comment type="cofactor">
    <cofactor evidence="5 7">
        <name>Zn(2+)</name>
        <dbReference type="ChEBI" id="CHEBI:29105"/>
    </cofactor>
    <text evidence="5 7">Binds 1 zinc ion per subunit.</text>
</comment>
<name>A0A0G3WIR0_9BACT</name>
<dbReference type="PANTHER" id="PTHR12589:SF8">
    <property type="entry name" value="6-CARBOXY-5,6,7,8-TETRAHYDROPTERIN SYNTHASE"/>
    <property type="match status" value="1"/>
</dbReference>
<evidence type="ECO:0000256" key="1">
    <source>
        <dbReference type="ARBA" id="ARBA00005061"/>
    </source>
</evidence>
<evidence type="ECO:0000256" key="7">
    <source>
        <dbReference type="PIRSR" id="PIRSR006113-2"/>
    </source>
</evidence>
<dbReference type="GO" id="GO:0070497">
    <property type="term" value="F:6-carboxytetrahydropterin synthase activity"/>
    <property type="evidence" value="ECO:0007669"/>
    <property type="project" value="UniProtKB-EC"/>
</dbReference>
<feature type="active site" description="Charge relay system" evidence="6">
    <location>
        <position position="68"/>
    </location>
</feature>
<comment type="pathway">
    <text evidence="1 5">Purine metabolism; 7-cyano-7-deazaguanine biosynthesis.</text>
</comment>
<evidence type="ECO:0000256" key="2">
    <source>
        <dbReference type="ARBA" id="ARBA00008900"/>
    </source>
</evidence>
<feature type="binding site" evidence="7">
    <location>
        <position position="15"/>
    </location>
    <ligand>
        <name>Zn(2+)</name>
        <dbReference type="ChEBI" id="CHEBI:29105"/>
    </ligand>
</feature>
<keyword evidence="5" id="KW-0671">Queuosine biosynthesis</keyword>
<dbReference type="SUPFAM" id="SSF55620">
    <property type="entry name" value="Tetrahydrobiopterin biosynthesis enzymes-like"/>
    <property type="match status" value="1"/>
</dbReference>
<dbReference type="KEGG" id="epo:Epro_0005"/>
<feature type="binding site" evidence="7">
    <location>
        <position position="30"/>
    </location>
    <ligand>
        <name>Zn(2+)</name>
        <dbReference type="ChEBI" id="CHEBI:29105"/>
    </ligand>
</feature>
<keyword evidence="5 7" id="KW-0479">Metal-binding</keyword>
<sequence>MKYKLSVTKGFASAHCLREYKGKCENVHGHNWKIRAAFGGTQLDKTGMLIDFTDLKAHLDKIMTYLDHKFLNETAPFDKINPTAENIALYIFEELKKAETLTAKVAEVEVWESDTSSATITAE</sequence>
<dbReference type="GO" id="GO:0008616">
    <property type="term" value="P:tRNA queuosine(34) biosynthetic process"/>
    <property type="evidence" value="ECO:0007669"/>
    <property type="project" value="UniProtKB-KW"/>
</dbReference>
<keyword evidence="5" id="KW-0456">Lyase</keyword>
<keyword evidence="5 7" id="KW-0862">Zinc</keyword>
<dbReference type="UniPathway" id="UPA00391"/>
<proteinExistence type="inferred from homology"/>
<protein>
    <recommendedName>
        <fullName evidence="3 5">6-carboxy-5,6,7,8-tetrahydropterin synthase</fullName>
        <ecNumber evidence="5">4.-.-.-</ecNumber>
    </recommendedName>
</protein>
<dbReference type="InterPro" id="IPR007115">
    <property type="entry name" value="6-PTP_synth/QueD"/>
</dbReference>
<feature type="active site" description="Charge relay system" evidence="6">
    <location>
        <position position="112"/>
    </location>
</feature>
<comment type="catalytic activity">
    <reaction evidence="4 5">
        <text>7,8-dihydroneopterin 3'-triphosphate + H2O = 6-carboxy-5,6,7,8-tetrahydropterin + triphosphate + acetaldehyde + 2 H(+)</text>
        <dbReference type="Rhea" id="RHEA:27966"/>
        <dbReference type="ChEBI" id="CHEBI:15343"/>
        <dbReference type="ChEBI" id="CHEBI:15377"/>
        <dbReference type="ChEBI" id="CHEBI:15378"/>
        <dbReference type="ChEBI" id="CHEBI:18036"/>
        <dbReference type="ChEBI" id="CHEBI:58462"/>
        <dbReference type="ChEBI" id="CHEBI:61032"/>
        <dbReference type="EC" id="4.1.2.50"/>
    </reaction>
</comment>
<evidence type="ECO:0000313" key="8">
    <source>
        <dbReference type="EMBL" id="AKL97384.1"/>
    </source>
</evidence>
<dbReference type="Gene3D" id="3.30.479.10">
    <property type="entry name" value="6-pyruvoyl tetrahydropterin synthase/QueD"/>
    <property type="match status" value="1"/>
</dbReference>
<feature type="binding site" evidence="7">
    <location>
        <position position="28"/>
    </location>
    <ligand>
        <name>Zn(2+)</name>
        <dbReference type="ChEBI" id="CHEBI:29105"/>
    </ligand>
</feature>
<evidence type="ECO:0000256" key="3">
    <source>
        <dbReference type="ARBA" id="ARBA00018141"/>
    </source>
</evidence>
<gene>
    <name evidence="8" type="primary">ptpS</name>
    <name evidence="8" type="ORF">Epro_0005</name>
</gene>
<dbReference type="AlphaFoldDB" id="A0A0G3WIR0"/>
<dbReference type="Pfam" id="PF01242">
    <property type="entry name" value="PTPS"/>
    <property type="match status" value="1"/>
</dbReference>
<dbReference type="EC" id="4.-.-.-" evidence="5"/>
<dbReference type="STRING" id="1408281.Epro_0005"/>
<keyword evidence="9" id="KW-1185">Reference proteome</keyword>
<organism evidence="8 9">
    <name type="scientific">Endomicrobium proavitum</name>
    <dbReference type="NCBI Taxonomy" id="1408281"/>
    <lineage>
        <taxon>Bacteria</taxon>
        <taxon>Pseudomonadati</taxon>
        <taxon>Elusimicrobiota</taxon>
        <taxon>Endomicrobiia</taxon>
        <taxon>Endomicrobiales</taxon>
        <taxon>Endomicrobiaceae</taxon>
        <taxon>Endomicrobium</taxon>
    </lineage>
</organism>